<dbReference type="EMBL" id="FTOB01000002">
    <property type="protein sequence ID" value="SIS46848.1"/>
    <property type="molecule type" value="Genomic_DNA"/>
</dbReference>
<keyword evidence="2" id="KW-1185">Reference proteome</keyword>
<evidence type="ECO:0000313" key="1">
    <source>
        <dbReference type="EMBL" id="SIS46848.1"/>
    </source>
</evidence>
<proteinExistence type="predicted"/>
<gene>
    <name evidence="1" type="ORF">SAMN05421766_10263</name>
</gene>
<sequence length="30" mass="3395">MKENKSQLPTRVIVAQAVIGNKLIVFKLQK</sequence>
<organism evidence="1 2">
    <name type="scientific">Zobellia uliginosa</name>
    <dbReference type="NCBI Taxonomy" id="143224"/>
    <lineage>
        <taxon>Bacteria</taxon>
        <taxon>Pseudomonadati</taxon>
        <taxon>Bacteroidota</taxon>
        <taxon>Flavobacteriia</taxon>
        <taxon>Flavobacteriales</taxon>
        <taxon>Flavobacteriaceae</taxon>
        <taxon>Zobellia</taxon>
    </lineage>
</organism>
<protein>
    <submittedName>
        <fullName evidence="1">Uncharacterized protein</fullName>
    </submittedName>
</protein>
<comment type="caution">
    <text evidence="1">The sequence shown here is derived from an EMBL/GenBank/DDBJ whole genome shotgun (WGS) entry which is preliminary data.</text>
</comment>
<dbReference type="Proteomes" id="UP000185728">
    <property type="component" value="Unassembled WGS sequence"/>
</dbReference>
<name>A0ABY1KL42_9FLAO</name>
<evidence type="ECO:0000313" key="2">
    <source>
        <dbReference type="Proteomes" id="UP000185728"/>
    </source>
</evidence>
<accession>A0ABY1KL42</accession>
<reference evidence="1 2" key="1">
    <citation type="submission" date="2017-01" db="EMBL/GenBank/DDBJ databases">
        <authorList>
            <person name="Varghese N."/>
            <person name="Submissions S."/>
        </authorList>
    </citation>
    <scope>NUCLEOTIDE SEQUENCE [LARGE SCALE GENOMIC DNA]</scope>
    <source>
        <strain evidence="1 2">DSM 2061</strain>
    </source>
</reference>